<dbReference type="InParanoid" id="A0A5J5F9Y0"/>
<feature type="compositionally biased region" description="Polar residues" evidence="1">
    <location>
        <begin position="40"/>
        <end position="54"/>
    </location>
</feature>
<evidence type="ECO:0000256" key="1">
    <source>
        <dbReference type="SAM" id="MobiDB-lite"/>
    </source>
</evidence>
<feature type="region of interest" description="Disordered" evidence="1">
    <location>
        <begin position="1"/>
        <end position="54"/>
    </location>
</feature>
<keyword evidence="4" id="KW-1185">Reference proteome</keyword>
<evidence type="ECO:0000313" key="4">
    <source>
        <dbReference type="Proteomes" id="UP000326924"/>
    </source>
</evidence>
<comment type="caution">
    <text evidence="3">The sequence shown here is derived from an EMBL/GenBank/DDBJ whole genome shotgun (WGS) entry which is preliminary data.</text>
</comment>
<accession>A0A5J5F9Y0</accession>
<feature type="compositionally biased region" description="Acidic residues" evidence="1">
    <location>
        <begin position="7"/>
        <end position="24"/>
    </location>
</feature>
<dbReference type="EMBL" id="VXIS01000589">
    <property type="protein sequence ID" value="KAA8892788.1"/>
    <property type="molecule type" value="Genomic_DNA"/>
</dbReference>
<sequence length="54" mass="6229">MFAEPTQAEDEEEEEEEEEKEVEEQELKNGMDDEYGEISGLSSPPTSNVEELHR</sequence>
<dbReference type="Proteomes" id="UP000326924">
    <property type="component" value="Unassembled WGS sequence"/>
</dbReference>
<name>A0A5J5F9Y0_9PEZI</name>
<proteinExistence type="predicted"/>
<gene>
    <name evidence="3" type="ORF">FN846DRAFT_902825</name>
    <name evidence="2" type="ORF">FN846DRAFT_914867</name>
</gene>
<dbReference type="EMBL" id="VXIS01000014">
    <property type="protein sequence ID" value="KAA8913540.1"/>
    <property type="molecule type" value="Genomic_DNA"/>
</dbReference>
<evidence type="ECO:0000313" key="3">
    <source>
        <dbReference type="EMBL" id="KAA8913540.1"/>
    </source>
</evidence>
<evidence type="ECO:0000313" key="2">
    <source>
        <dbReference type="EMBL" id="KAA8892788.1"/>
    </source>
</evidence>
<organism evidence="3 4">
    <name type="scientific">Sphaerosporella brunnea</name>
    <dbReference type="NCBI Taxonomy" id="1250544"/>
    <lineage>
        <taxon>Eukaryota</taxon>
        <taxon>Fungi</taxon>
        <taxon>Dikarya</taxon>
        <taxon>Ascomycota</taxon>
        <taxon>Pezizomycotina</taxon>
        <taxon>Pezizomycetes</taxon>
        <taxon>Pezizales</taxon>
        <taxon>Pyronemataceae</taxon>
        <taxon>Sphaerosporella</taxon>
    </lineage>
</organism>
<protein>
    <submittedName>
        <fullName evidence="3">Uncharacterized protein</fullName>
    </submittedName>
</protein>
<reference evidence="3 4" key="1">
    <citation type="submission" date="2019-09" db="EMBL/GenBank/DDBJ databases">
        <title>Draft genome of the ectomycorrhizal ascomycete Sphaerosporella brunnea.</title>
        <authorList>
            <consortium name="DOE Joint Genome Institute"/>
            <person name="Benucci G.M."/>
            <person name="Marozzi G."/>
            <person name="Antonielli L."/>
            <person name="Sanchez S."/>
            <person name="Marco P."/>
            <person name="Wang X."/>
            <person name="Falini L.B."/>
            <person name="Barry K."/>
            <person name="Haridas S."/>
            <person name="Lipzen A."/>
            <person name="Labutti K."/>
            <person name="Grigoriev I.V."/>
            <person name="Murat C."/>
            <person name="Martin F."/>
            <person name="Albertini E."/>
            <person name="Donnini D."/>
            <person name="Bonito G."/>
        </authorList>
    </citation>
    <scope>NUCLEOTIDE SEQUENCE [LARGE SCALE GENOMIC DNA]</scope>
    <source>
        <strain evidence="3 4">Sb_GMNB300</strain>
    </source>
</reference>
<dbReference type="AlphaFoldDB" id="A0A5J5F9Y0"/>